<sequence length="152" mass="17112">MRNLLFLLPLAYFISNATAADEAFPGIEKLMSSEEFKAAGLDKLSEAERTALNAWLLHYTATEAPTMLITNEDVKEVEAKHVIQANVKPPFKGWDGNTVFYLDNGQVWRQRLNGRVVYQGEDTAVEIKKNFLGFYKLYHVASGRSIGVSRVK</sequence>
<keyword evidence="3" id="KW-1185">Reference proteome</keyword>
<reference evidence="2 3" key="1">
    <citation type="submission" date="2018-01" db="EMBL/GenBank/DDBJ databases">
        <title>The draft genome sequence of Halioglobus lutimaris HF004.</title>
        <authorList>
            <person name="Du Z.-J."/>
            <person name="Shi M.-J."/>
        </authorList>
    </citation>
    <scope>NUCLEOTIDE SEQUENCE [LARGE SCALE GENOMIC DNA]</scope>
    <source>
        <strain evidence="2 3">HF004</strain>
    </source>
</reference>
<proteinExistence type="predicted"/>
<name>A0A2N5X8I4_9GAMM</name>
<feature type="signal peptide" evidence="1">
    <location>
        <begin position="1"/>
        <end position="19"/>
    </location>
</feature>
<evidence type="ECO:0000313" key="2">
    <source>
        <dbReference type="EMBL" id="PLW70801.1"/>
    </source>
</evidence>
<feature type="chain" id="PRO_5014872513" evidence="1">
    <location>
        <begin position="20"/>
        <end position="152"/>
    </location>
</feature>
<evidence type="ECO:0000256" key="1">
    <source>
        <dbReference type="SAM" id="SignalP"/>
    </source>
</evidence>
<keyword evidence="1" id="KW-0732">Signal</keyword>
<dbReference type="AlphaFoldDB" id="A0A2N5X8I4"/>
<organism evidence="2 3">
    <name type="scientific">Pseudohalioglobus lutimaris</name>
    <dbReference type="NCBI Taxonomy" id="1737061"/>
    <lineage>
        <taxon>Bacteria</taxon>
        <taxon>Pseudomonadati</taxon>
        <taxon>Pseudomonadota</taxon>
        <taxon>Gammaproteobacteria</taxon>
        <taxon>Cellvibrionales</taxon>
        <taxon>Halieaceae</taxon>
        <taxon>Pseudohalioglobus</taxon>
    </lineage>
</organism>
<gene>
    <name evidence="2" type="ORF">C0039_01325</name>
</gene>
<comment type="caution">
    <text evidence="2">The sequence shown here is derived from an EMBL/GenBank/DDBJ whole genome shotgun (WGS) entry which is preliminary data.</text>
</comment>
<dbReference type="OrthoDB" id="4750212at2"/>
<protein>
    <submittedName>
        <fullName evidence="2">Uncharacterized protein</fullName>
    </submittedName>
</protein>
<evidence type="ECO:0000313" key="3">
    <source>
        <dbReference type="Proteomes" id="UP000235005"/>
    </source>
</evidence>
<dbReference type="EMBL" id="PKUS01000001">
    <property type="protein sequence ID" value="PLW70801.1"/>
    <property type="molecule type" value="Genomic_DNA"/>
</dbReference>
<dbReference type="Proteomes" id="UP000235005">
    <property type="component" value="Unassembled WGS sequence"/>
</dbReference>
<dbReference type="RefSeq" id="WP_101517034.1">
    <property type="nucleotide sequence ID" value="NZ_PKUS01000001.1"/>
</dbReference>
<accession>A0A2N5X8I4</accession>